<feature type="binding site" evidence="7">
    <location>
        <position position="83"/>
    </location>
    <ligand>
        <name>FMN</name>
        <dbReference type="ChEBI" id="CHEBI:58210"/>
    </ligand>
</feature>
<evidence type="ECO:0000256" key="3">
    <source>
        <dbReference type="ARBA" id="ARBA00022643"/>
    </source>
</evidence>
<keyword evidence="3 7" id="KW-0288">FMN</keyword>
<dbReference type="NCBIfam" id="NF004231">
    <property type="entry name" value="PRK05679.1"/>
    <property type="match status" value="1"/>
</dbReference>
<reference evidence="10 11" key="1">
    <citation type="journal article" date="2008" name="Int. J. Syst. Evol. Microbiol.">
        <title>Tessaracoccus flavescens sp. nov., isolated from marine sediment.</title>
        <authorList>
            <person name="Lee D.W."/>
            <person name="Lee S.D."/>
        </authorList>
    </citation>
    <scope>NUCLEOTIDE SEQUENCE [LARGE SCALE GENOMIC DNA]</scope>
    <source>
        <strain evidence="10 11">SST-39T</strain>
    </source>
</reference>
<dbReference type="RefSeq" id="WP_161490206.1">
    <property type="nucleotide sequence ID" value="NZ_CP019607.1"/>
</dbReference>
<evidence type="ECO:0000256" key="1">
    <source>
        <dbReference type="ARBA" id="ARBA00007301"/>
    </source>
</evidence>
<evidence type="ECO:0000313" key="11">
    <source>
        <dbReference type="Proteomes" id="UP000188235"/>
    </source>
</evidence>
<dbReference type="Pfam" id="PF01243">
    <property type="entry name" value="PNPOx_N"/>
    <property type="match status" value="1"/>
</dbReference>
<dbReference type="Pfam" id="PF10590">
    <property type="entry name" value="PNP_phzG_C"/>
    <property type="match status" value="1"/>
</dbReference>
<proteinExistence type="inferred from homology"/>
<sequence>MGSLHDIRRDYAGDPLPGDPMAIDPWRFFAAWVSQAVQAGEPEATAMTLATIGGDLRPSSRIVLLKEYSPRGLVFFSDYDSHKGRDLTANPVAAASFWWPGTMRQVRAVGPVSRLPRPESEAYFAKRPRASQLEAWASRQSEPLRRRADLRDAVGAAQERFKGAQVPCRPSWGGYVIDVDTFEFWQGLPGRLHDRIVCRLTEHGWRNERLQP</sequence>
<dbReference type="InterPro" id="IPR011576">
    <property type="entry name" value="Pyridox_Oxase_N"/>
</dbReference>
<dbReference type="STRING" id="399497.BW733_10465"/>
<dbReference type="InterPro" id="IPR019576">
    <property type="entry name" value="Pyridoxamine_oxidase_dimer_C"/>
</dbReference>
<dbReference type="GO" id="GO:0010181">
    <property type="term" value="F:FMN binding"/>
    <property type="evidence" value="ECO:0007669"/>
    <property type="project" value="UniProtKB-UniRule"/>
</dbReference>
<dbReference type="InterPro" id="IPR012349">
    <property type="entry name" value="Split_barrel_FMN-bd"/>
</dbReference>
<dbReference type="SUPFAM" id="SSF50475">
    <property type="entry name" value="FMN-binding split barrel"/>
    <property type="match status" value="1"/>
</dbReference>
<evidence type="ECO:0000256" key="5">
    <source>
        <dbReference type="NCBIfam" id="TIGR00558"/>
    </source>
</evidence>
<feature type="binding site" evidence="7">
    <location>
        <begin position="140"/>
        <end position="141"/>
    </location>
    <ligand>
        <name>FMN</name>
        <dbReference type="ChEBI" id="CHEBI:58210"/>
    </ligand>
</feature>
<feature type="binding site" evidence="7">
    <location>
        <begin position="61"/>
        <end position="66"/>
    </location>
    <ligand>
        <name>FMN</name>
        <dbReference type="ChEBI" id="CHEBI:58210"/>
    </ligand>
</feature>
<feature type="binding site" evidence="6">
    <location>
        <position position="123"/>
    </location>
    <ligand>
        <name>substrate</name>
    </ligand>
</feature>
<comment type="cofactor">
    <cofactor evidence="7">
        <name>FMN</name>
        <dbReference type="ChEBI" id="CHEBI:58210"/>
    </cofactor>
    <text evidence="7">Binds 1 FMN per subunit.</text>
</comment>
<comment type="similarity">
    <text evidence="1">Belongs to the pyridoxamine 5'-phosphate oxidase family.</text>
</comment>
<evidence type="ECO:0000313" key="10">
    <source>
        <dbReference type="EMBL" id="AQP51192.1"/>
    </source>
</evidence>
<dbReference type="Proteomes" id="UP000188235">
    <property type="component" value="Chromosome"/>
</dbReference>
<evidence type="ECO:0000259" key="9">
    <source>
        <dbReference type="Pfam" id="PF10590"/>
    </source>
</evidence>
<feature type="binding site" evidence="6">
    <location>
        <position position="127"/>
    </location>
    <ligand>
        <name>substrate</name>
    </ligand>
</feature>
<dbReference type="Gene3D" id="2.30.110.10">
    <property type="entry name" value="Electron Transport, Fmn-binding Protein, Chain A"/>
    <property type="match status" value="1"/>
</dbReference>
<dbReference type="InterPro" id="IPR000659">
    <property type="entry name" value="Pyridox_Oxase"/>
</dbReference>
<dbReference type="GO" id="GO:0004733">
    <property type="term" value="F:pyridoxamine phosphate oxidase activity"/>
    <property type="evidence" value="ECO:0007669"/>
    <property type="project" value="UniProtKB-UniRule"/>
</dbReference>
<keyword evidence="4" id="KW-0560">Oxidoreductase</keyword>
<dbReference type="GO" id="GO:0008615">
    <property type="term" value="P:pyridoxine biosynthetic process"/>
    <property type="evidence" value="ECO:0007669"/>
    <property type="project" value="UniProtKB-UniRule"/>
</dbReference>
<dbReference type="PANTHER" id="PTHR10851">
    <property type="entry name" value="PYRIDOXINE-5-PHOSPHATE OXIDASE"/>
    <property type="match status" value="1"/>
</dbReference>
<organism evidence="10 11">
    <name type="scientific">Tessaracoccus flavescens</name>
    <dbReference type="NCBI Taxonomy" id="399497"/>
    <lineage>
        <taxon>Bacteria</taxon>
        <taxon>Bacillati</taxon>
        <taxon>Actinomycetota</taxon>
        <taxon>Actinomycetes</taxon>
        <taxon>Propionibacteriales</taxon>
        <taxon>Propionibacteriaceae</taxon>
        <taxon>Tessaracoccus</taxon>
    </lineage>
</organism>
<feature type="binding site" evidence="6">
    <location>
        <begin position="8"/>
        <end position="11"/>
    </location>
    <ligand>
        <name>substrate</name>
    </ligand>
</feature>
<dbReference type="InterPro" id="IPR019740">
    <property type="entry name" value="Pyridox_Oxase_CS"/>
</dbReference>
<protein>
    <recommendedName>
        <fullName evidence="5">Pyridoxamine 5'-phosphate oxidase</fullName>
        <ecNumber evidence="5">1.4.3.5</ecNumber>
    </recommendedName>
</protein>
<dbReference type="NCBIfam" id="TIGR00558">
    <property type="entry name" value="pdxH"/>
    <property type="match status" value="1"/>
</dbReference>
<feature type="binding site" evidence="7">
    <location>
        <position position="195"/>
    </location>
    <ligand>
        <name>FMN</name>
        <dbReference type="ChEBI" id="CHEBI:58210"/>
    </ligand>
</feature>
<evidence type="ECO:0000259" key="8">
    <source>
        <dbReference type="Pfam" id="PF01243"/>
    </source>
</evidence>
<dbReference type="PIRSF" id="PIRSF000190">
    <property type="entry name" value="Pyd_amn-ph_oxd"/>
    <property type="match status" value="1"/>
</dbReference>
<evidence type="ECO:0000256" key="2">
    <source>
        <dbReference type="ARBA" id="ARBA00022630"/>
    </source>
</evidence>
<evidence type="ECO:0000256" key="4">
    <source>
        <dbReference type="ARBA" id="ARBA00023002"/>
    </source>
</evidence>
<evidence type="ECO:0000256" key="7">
    <source>
        <dbReference type="PIRSR" id="PIRSR000190-2"/>
    </source>
</evidence>
<feature type="domain" description="Pyridoxine 5'-phosphate oxidase dimerisation C-terminal" evidence="9">
    <location>
        <begin position="172"/>
        <end position="212"/>
    </location>
</feature>
<feature type="binding site" evidence="6">
    <location>
        <position position="131"/>
    </location>
    <ligand>
        <name>substrate</name>
    </ligand>
</feature>
<dbReference type="PROSITE" id="PS01064">
    <property type="entry name" value="PYRIDOX_OXIDASE"/>
    <property type="match status" value="1"/>
</dbReference>
<gene>
    <name evidence="10" type="ORF">BW733_10465</name>
</gene>
<dbReference type="PANTHER" id="PTHR10851:SF0">
    <property type="entry name" value="PYRIDOXINE-5'-PHOSPHATE OXIDASE"/>
    <property type="match status" value="1"/>
</dbReference>
<name>A0A1Q2CYI8_9ACTN</name>
<feature type="domain" description="Pyridoxamine 5'-phosphate oxidase N-terminal" evidence="8">
    <location>
        <begin position="35"/>
        <end position="153"/>
    </location>
</feature>
<feature type="binding site" evidence="7">
    <location>
        <position position="105"/>
    </location>
    <ligand>
        <name>FMN</name>
        <dbReference type="ChEBI" id="CHEBI:58210"/>
    </ligand>
</feature>
<dbReference type="KEGG" id="tfa:BW733_10465"/>
<dbReference type="EC" id="1.4.3.5" evidence="5"/>
<accession>A0A1Q2CYI8</accession>
<dbReference type="AlphaFoldDB" id="A0A1Q2CYI8"/>
<dbReference type="EMBL" id="CP019607">
    <property type="protein sequence ID" value="AQP51192.1"/>
    <property type="molecule type" value="Genomic_DNA"/>
</dbReference>
<keyword evidence="2" id="KW-0285">Flavoprotein</keyword>
<feature type="binding site" evidence="7">
    <location>
        <position position="185"/>
    </location>
    <ligand>
        <name>FMN</name>
        <dbReference type="ChEBI" id="CHEBI:58210"/>
    </ligand>
</feature>
<feature type="binding site" evidence="6">
    <location>
        <position position="66"/>
    </location>
    <ligand>
        <name>substrate</name>
    </ligand>
</feature>
<feature type="binding site" evidence="6">
    <location>
        <begin position="191"/>
        <end position="193"/>
    </location>
    <ligand>
        <name>substrate</name>
    </ligand>
</feature>
<evidence type="ECO:0000256" key="6">
    <source>
        <dbReference type="PIRSR" id="PIRSR000190-1"/>
    </source>
</evidence>
<keyword evidence="11" id="KW-1185">Reference proteome</keyword>